<keyword evidence="1" id="KW-1133">Transmembrane helix</keyword>
<dbReference type="Pfam" id="PF13038">
    <property type="entry name" value="DUF3899"/>
    <property type="match status" value="1"/>
</dbReference>
<evidence type="ECO:0000313" key="4">
    <source>
        <dbReference type="Proteomes" id="UP000181884"/>
    </source>
</evidence>
<accession>A0A1L8RFA2</accession>
<feature type="transmembrane region" description="Helical" evidence="1">
    <location>
        <begin position="35"/>
        <end position="58"/>
    </location>
</feature>
<dbReference type="RefSeq" id="WP_067394731.1">
    <property type="nucleotide sequence ID" value="NZ_JXKH01000004.1"/>
</dbReference>
<dbReference type="Proteomes" id="UP000181884">
    <property type="component" value="Unassembled WGS sequence"/>
</dbReference>
<dbReference type="EMBL" id="JXKH01000004">
    <property type="protein sequence ID" value="OJG18449.1"/>
    <property type="molecule type" value="Genomic_DNA"/>
</dbReference>
<evidence type="ECO:0000256" key="1">
    <source>
        <dbReference type="SAM" id="Phobius"/>
    </source>
</evidence>
<proteinExistence type="predicted"/>
<keyword evidence="4" id="KW-1185">Reference proteome</keyword>
<keyword evidence="1" id="KW-0472">Membrane</keyword>
<evidence type="ECO:0000313" key="3">
    <source>
        <dbReference type="EMBL" id="OJG18449.1"/>
    </source>
</evidence>
<protein>
    <recommendedName>
        <fullName evidence="2">DUF3899 domain-containing protein</fullName>
    </recommendedName>
</protein>
<gene>
    <name evidence="3" type="ORF">RU97_GL001846</name>
</gene>
<evidence type="ECO:0000259" key="2">
    <source>
        <dbReference type="Pfam" id="PF13038"/>
    </source>
</evidence>
<dbReference type="STRING" id="214095.RU97_GL001846"/>
<feature type="transmembrane region" description="Helical" evidence="1">
    <location>
        <begin position="88"/>
        <end position="109"/>
    </location>
</feature>
<dbReference type="AlphaFoldDB" id="A0A1L8RFA2"/>
<name>A0A1L8RFA2_9ENTE</name>
<dbReference type="InterPro" id="IPR025007">
    <property type="entry name" value="DUF3899"/>
</dbReference>
<comment type="caution">
    <text evidence="3">The sequence shown here is derived from an EMBL/GenBank/DDBJ whole genome shotgun (WGS) entry which is preliminary data.</text>
</comment>
<keyword evidence="1" id="KW-0812">Transmembrane</keyword>
<feature type="domain" description="DUF3899" evidence="2">
    <location>
        <begin position="34"/>
        <end position="70"/>
    </location>
</feature>
<sequence>MNYRRSSMISLAVLVLAALWLVVTSNWSLLGFANLLFLCCLFFLIIGIFLWVCSSGFFDTFQRSMKKAVHRDTTAYVKLSEVGRSFPFWLAPAGILLLASLIALGLSFLKN</sequence>
<organism evidence="3 4">
    <name type="scientific">Enterococcus canis</name>
    <dbReference type="NCBI Taxonomy" id="214095"/>
    <lineage>
        <taxon>Bacteria</taxon>
        <taxon>Bacillati</taxon>
        <taxon>Bacillota</taxon>
        <taxon>Bacilli</taxon>
        <taxon>Lactobacillales</taxon>
        <taxon>Enterococcaceae</taxon>
        <taxon>Enterococcus</taxon>
    </lineage>
</organism>
<reference evidence="3 4" key="1">
    <citation type="submission" date="2014-12" db="EMBL/GenBank/DDBJ databases">
        <title>Draft genome sequences of 29 type strains of Enterococci.</title>
        <authorList>
            <person name="Zhong Z."/>
            <person name="Sun Z."/>
            <person name="Liu W."/>
            <person name="Zhang W."/>
            <person name="Zhang H."/>
        </authorList>
    </citation>
    <scope>NUCLEOTIDE SEQUENCE [LARGE SCALE GENOMIC DNA]</scope>
    <source>
        <strain evidence="3 4">DSM 17029</strain>
    </source>
</reference>